<protein>
    <recommendedName>
        <fullName evidence="4">Lipoprotein</fullName>
    </recommendedName>
</protein>
<evidence type="ECO:0008006" key="4">
    <source>
        <dbReference type="Google" id="ProtNLM"/>
    </source>
</evidence>
<dbReference type="AlphaFoldDB" id="A0A4R9K670"/>
<keyword evidence="1" id="KW-0732">Signal</keyword>
<comment type="caution">
    <text evidence="2">The sequence shown here is derived from an EMBL/GenBank/DDBJ whole genome shotgun (WGS) entry which is preliminary data.</text>
</comment>
<keyword evidence="3" id="KW-1185">Reference proteome</keyword>
<feature type="chain" id="PRO_5020564467" description="Lipoprotein" evidence="1">
    <location>
        <begin position="24"/>
        <end position="163"/>
    </location>
</feature>
<name>A0A4R9K670_9LEPT</name>
<dbReference type="PROSITE" id="PS51257">
    <property type="entry name" value="PROKAR_LIPOPROTEIN"/>
    <property type="match status" value="1"/>
</dbReference>
<dbReference type="EMBL" id="RQGD01000022">
    <property type="protein sequence ID" value="TGL60057.1"/>
    <property type="molecule type" value="Genomic_DNA"/>
</dbReference>
<dbReference type="OrthoDB" id="331300at2"/>
<gene>
    <name evidence="2" type="ORF">EHQ58_06040</name>
</gene>
<reference evidence="2" key="1">
    <citation type="journal article" date="2019" name="PLoS Negl. Trop. Dis.">
        <title>Revisiting the worldwide diversity of Leptospira species in the environment.</title>
        <authorList>
            <person name="Vincent A.T."/>
            <person name="Schiettekatte O."/>
            <person name="Bourhy P."/>
            <person name="Veyrier F.J."/>
            <person name="Picardeau M."/>
        </authorList>
    </citation>
    <scope>NUCLEOTIDE SEQUENCE [LARGE SCALE GENOMIC DNA]</scope>
    <source>
        <strain evidence="2">201702476</strain>
    </source>
</reference>
<organism evidence="2 3">
    <name type="scientific">Leptospira ognonensis</name>
    <dbReference type="NCBI Taxonomy" id="2484945"/>
    <lineage>
        <taxon>Bacteria</taxon>
        <taxon>Pseudomonadati</taxon>
        <taxon>Spirochaetota</taxon>
        <taxon>Spirochaetia</taxon>
        <taxon>Leptospirales</taxon>
        <taxon>Leptospiraceae</taxon>
        <taxon>Leptospira</taxon>
    </lineage>
</organism>
<accession>A0A4R9K670</accession>
<dbReference type="RefSeq" id="WP_135622984.1">
    <property type="nucleotide sequence ID" value="NZ_RQGD01000022.1"/>
</dbReference>
<dbReference type="Proteomes" id="UP000297693">
    <property type="component" value="Unassembled WGS sequence"/>
</dbReference>
<feature type="signal peptide" evidence="1">
    <location>
        <begin position="1"/>
        <end position="23"/>
    </location>
</feature>
<proteinExistence type="predicted"/>
<sequence length="163" mass="17108">MKLNIMKKMAMLLILLSMGMIMAGCKSESSDDRNVDTALLYLANTPAAPDDNQTICLTAYTLANSCVTGTVQLFNPGRGCAQATLSALPAANGTITEQMTALRECVRKAVNDPIQPCNLPQFSSATAGQVVSGYIKAKCDAADVTIAPATTATKVNLTGLLIY</sequence>
<evidence type="ECO:0000313" key="2">
    <source>
        <dbReference type="EMBL" id="TGL60057.1"/>
    </source>
</evidence>
<evidence type="ECO:0000256" key="1">
    <source>
        <dbReference type="SAM" id="SignalP"/>
    </source>
</evidence>
<evidence type="ECO:0000313" key="3">
    <source>
        <dbReference type="Proteomes" id="UP000297693"/>
    </source>
</evidence>